<name>A0A4P9VJY6_9GAMM</name>
<feature type="domain" description="Flagellin N-terminal" evidence="6">
    <location>
        <begin position="5"/>
        <end position="142"/>
    </location>
</feature>
<evidence type="ECO:0000256" key="1">
    <source>
        <dbReference type="ARBA" id="ARBA00005709"/>
    </source>
</evidence>
<comment type="function">
    <text evidence="4">Flagellin is the subunit protein which polymerizes to form the filaments of bacterial flagella.</text>
</comment>
<proteinExistence type="inferred from homology"/>
<comment type="similarity">
    <text evidence="1 4">Belongs to the bacterial flagellin family.</text>
</comment>
<dbReference type="SUPFAM" id="SSF64518">
    <property type="entry name" value="Phase 1 flagellin"/>
    <property type="match status" value="2"/>
</dbReference>
<gene>
    <name evidence="8" type="ORF">B9G39_08970</name>
</gene>
<dbReference type="Gene3D" id="3.30.70.2120">
    <property type="match status" value="2"/>
</dbReference>
<keyword evidence="8" id="KW-0966">Cell projection</keyword>
<dbReference type="Gene3D" id="6.10.280.190">
    <property type="match status" value="1"/>
</dbReference>
<dbReference type="PANTHER" id="PTHR42792:SF2">
    <property type="entry name" value="FLAGELLIN"/>
    <property type="match status" value="1"/>
</dbReference>
<keyword evidence="8" id="KW-0282">Flagellum</keyword>
<evidence type="ECO:0000256" key="3">
    <source>
        <dbReference type="ARBA" id="ARBA00023143"/>
    </source>
</evidence>
<dbReference type="InterPro" id="IPR001029">
    <property type="entry name" value="Flagellin_N"/>
</dbReference>
<sequence length="698" mass="70606">MPQVINSNIPSLNAQRNLNRSQSQYAVALQRLSSGLRINSAKDDAAGLAIATRFDAQITGLGVAIRNAGDGVSLAQTAEGALGAMQDNLLRIRDLALQAANASNSALDREALNAEVQQLKAEVQRLSDQTNFNGTKLLDGTFKDVTFQIGANEGETVSFGIDGARVDELGAAQTVGVSARGTTNAITQGDLIINGVTITSSKASDDTASVANKSASAIAKVSAINSHSDETGITAEVLTNTVAGTNQVVADQSGNIFLNGVRIPLAVDDDLASDANRDAVVAAINAYSGQTGVTAINTGIDASGITLEAEDGRNITLVFGRGGTDSLTAAATGLPTGNVAAGAPPTAAEELNGTTSGGFTLISRDNSNIKIEQGTDGQLNANVGLAVGTYSGSQAFVSSLADAGNALNTGDIVINGVPIPAGNVLDDTSSSTSKSTSAITKAAAINKVSEQTGVTAKANPNLVNGAAMTPAALTGNITINGVTTSTFSTTADAEESRLAVIAAINAISGQTGVIAIDTGSTTGGVQLLAEDGRNIDISFSTLTNAATGIAAADTYESSIQISSAGSFTLTSNTTNGLTNQGLTAGTFGGAETGQFIEDIDISTVEGALTALDAIDNALQAINLQRAKLGAIQNRFESTIANQAIAQENLSAANSRIKDADFAEETAELSRTTVLQQAGISILAQANAQPQQVLSLLQS</sequence>
<dbReference type="GO" id="GO:0005576">
    <property type="term" value="C:extracellular region"/>
    <property type="evidence" value="ECO:0007669"/>
    <property type="project" value="UniProtKB-SubCell"/>
</dbReference>
<dbReference type="InterPro" id="IPR046358">
    <property type="entry name" value="Flagellin_C"/>
</dbReference>
<comment type="caution">
    <text evidence="8">The sequence shown here is derived from an EMBL/GenBank/DDBJ whole genome shotgun (WGS) entry which is preliminary data.</text>
</comment>
<keyword evidence="9" id="KW-1185">Reference proteome</keyword>
<dbReference type="GO" id="GO:0005198">
    <property type="term" value="F:structural molecule activity"/>
    <property type="evidence" value="ECO:0007669"/>
    <property type="project" value="UniProtKB-UniRule"/>
</dbReference>
<dbReference type="Gene3D" id="6.10.10.10">
    <property type="entry name" value="Flagellar export chaperone, C-terminal domain"/>
    <property type="match status" value="1"/>
</dbReference>
<dbReference type="InterPro" id="IPR001492">
    <property type="entry name" value="Flagellin"/>
</dbReference>
<evidence type="ECO:0000259" key="6">
    <source>
        <dbReference type="Pfam" id="PF00669"/>
    </source>
</evidence>
<comment type="subcellular location">
    <subcellularLocation>
        <location evidence="4">Secreted</location>
    </subcellularLocation>
    <subcellularLocation>
        <location evidence="4">Bacterial flagellum</location>
    </subcellularLocation>
</comment>
<dbReference type="AlphaFoldDB" id="A0A4P9VJY6"/>
<feature type="coiled-coil region" evidence="5">
    <location>
        <begin position="102"/>
        <end position="129"/>
    </location>
</feature>
<dbReference type="RefSeq" id="WP_094786872.1">
    <property type="nucleotide sequence ID" value="NZ_NDXW01000001.1"/>
</dbReference>
<organism evidence="8 9">
    <name type="scientific">Zooshikella ganghwensis</name>
    <dbReference type="NCBI Taxonomy" id="202772"/>
    <lineage>
        <taxon>Bacteria</taxon>
        <taxon>Pseudomonadati</taxon>
        <taxon>Pseudomonadota</taxon>
        <taxon>Gammaproteobacteria</taxon>
        <taxon>Oceanospirillales</taxon>
        <taxon>Zooshikellaceae</taxon>
        <taxon>Zooshikella</taxon>
    </lineage>
</organism>
<dbReference type="Gene3D" id="1.20.1330.10">
    <property type="entry name" value="f41 fragment of flagellin, N-terminal domain"/>
    <property type="match status" value="2"/>
</dbReference>
<reference evidence="8 9" key="1">
    <citation type="submission" date="2017-04" db="EMBL/GenBank/DDBJ databases">
        <title>Draft genome sequence of Zooshikella ganghwensis VG4 isolated from Red Sea sediments.</title>
        <authorList>
            <person name="Rehman Z."/>
            <person name="Alam I."/>
            <person name="Kamau A."/>
            <person name="Bajic V."/>
            <person name="Leiknes T."/>
        </authorList>
    </citation>
    <scope>NUCLEOTIDE SEQUENCE [LARGE SCALE GENOMIC DNA]</scope>
    <source>
        <strain evidence="8 9">VG4</strain>
    </source>
</reference>
<dbReference type="InterPro" id="IPR042187">
    <property type="entry name" value="Flagellin_C_sub2"/>
</dbReference>
<evidence type="ECO:0000259" key="7">
    <source>
        <dbReference type="Pfam" id="PF00700"/>
    </source>
</evidence>
<keyword evidence="2 4" id="KW-0964">Secreted</keyword>
<accession>A0A4P9VJY6</accession>
<dbReference type="EMBL" id="NDXW01000001">
    <property type="protein sequence ID" value="RDH43563.1"/>
    <property type="molecule type" value="Genomic_DNA"/>
</dbReference>
<evidence type="ECO:0000313" key="9">
    <source>
        <dbReference type="Proteomes" id="UP000257039"/>
    </source>
</evidence>
<evidence type="ECO:0000256" key="4">
    <source>
        <dbReference type="RuleBase" id="RU362073"/>
    </source>
</evidence>
<dbReference type="Pfam" id="PF00700">
    <property type="entry name" value="Flagellin_C"/>
    <property type="match status" value="1"/>
</dbReference>
<evidence type="ECO:0000256" key="2">
    <source>
        <dbReference type="ARBA" id="ARBA00022525"/>
    </source>
</evidence>
<keyword evidence="8" id="KW-0969">Cilium</keyword>
<keyword evidence="3 4" id="KW-0975">Bacterial flagellum</keyword>
<evidence type="ECO:0000256" key="5">
    <source>
        <dbReference type="SAM" id="Coils"/>
    </source>
</evidence>
<protein>
    <recommendedName>
        <fullName evidence="4">Flagellin</fullName>
    </recommendedName>
</protein>
<dbReference type="GO" id="GO:0009288">
    <property type="term" value="C:bacterial-type flagellum"/>
    <property type="evidence" value="ECO:0007669"/>
    <property type="project" value="UniProtKB-SubCell"/>
</dbReference>
<keyword evidence="5" id="KW-0175">Coiled coil</keyword>
<dbReference type="PRINTS" id="PR00207">
    <property type="entry name" value="FLAGELLIN"/>
</dbReference>
<feature type="domain" description="Flagellin C-terminal" evidence="7">
    <location>
        <begin position="611"/>
        <end position="696"/>
    </location>
</feature>
<dbReference type="Proteomes" id="UP000257039">
    <property type="component" value="Unassembled WGS sequence"/>
</dbReference>
<dbReference type="PANTHER" id="PTHR42792">
    <property type="entry name" value="FLAGELLIN"/>
    <property type="match status" value="1"/>
</dbReference>
<evidence type="ECO:0000313" key="8">
    <source>
        <dbReference type="EMBL" id="RDH43563.1"/>
    </source>
</evidence>
<dbReference type="Pfam" id="PF00669">
    <property type="entry name" value="Flagellin_N"/>
    <property type="match status" value="1"/>
</dbReference>